<reference evidence="16" key="1">
    <citation type="submission" date="2023-03" db="EMBL/GenBank/DDBJ databases">
        <title>Mating type loci evolution in Malassezia.</title>
        <authorList>
            <person name="Coelho M.A."/>
        </authorList>
    </citation>
    <scope>NUCLEOTIDE SEQUENCE</scope>
    <source>
        <strain evidence="16">CBS 11721</strain>
    </source>
</reference>
<sequence>MSDQKRDESSSAAPLPGAGRFVEKKDTIEDALKMETVGLVRLEDFQKKREELMEHKKRETQKREQQMEEKRNKRRKELARSVAALSFSAEEEIAPPPRKRREKSVRNPEVDTSFLPDREREEAERREREELREEWHARQAELKKEAIHVEFDYWDGSAHAAAVDSTKGEAIGAFLERCKAQVSALKQVPADRLMYIKVRTLHAYKDELIVPNHYSFYDLISREAQGRNGVLFQFEKQRDGPDTDKAACGKVVDRQWYQKNKHIYPASLLPIARRSIATGACFDIEFAEGNASAASGTGASREPLQHATVKFASATTTASIEKAAAHLRAGELVAFPTETVYGLGANALSADSVRKIYAAKNRPADNPLIVHVSDMDMLRTLVPREYTLNPVCSALAEAFWPGPLTLLFPVGGDDVPAVPQVVTCGQPTVGVRIPAHPVARALIATARIPVAAPSANASGRPSPTTAQHVVDDLGKKGAVEYVLDGGACSVGVESTVIDAVSTPDEVRILRPGGVTVEHVMRTLADKNLLAGPGALPGARRLRVFGKDLHSKHEEQNPTTPGMKYRHYSPDARVLLVKFAHDGDALVPLLTQHLAGVDTPRIGLMCAADSHLMKVVQKLTPQLANFSCGGTQLSDIASFSLDGKPAQLCVYSLGADSTAEGAARHLFDGLRTLDSMVPWAGEESACHVILVEAIDEHGVGLAVMNRLNKAASSTITVASV</sequence>
<dbReference type="PROSITE" id="PS51163">
    <property type="entry name" value="YRDC"/>
    <property type="match status" value="1"/>
</dbReference>
<dbReference type="GO" id="GO:0005524">
    <property type="term" value="F:ATP binding"/>
    <property type="evidence" value="ECO:0007669"/>
    <property type="project" value="UniProtKB-KW"/>
</dbReference>
<keyword evidence="5" id="KW-0963">Cytoplasm</keyword>
<gene>
    <name evidence="16" type="ORF">MCUN1_000463</name>
</gene>
<dbReference type="GO" id="GO:0003725">
    <property type="term" value="F:double-stranded RNA binding"/>
    <property type="evidence" value="ECO:0007669"/>
    <property type="project" value="InterPro"/>
</dbReference>
<comment type="function">
    <text evidence="13">Required for the formation of a threonylcarbamoyl group on adenosine at position 37 (t(6)A37) in tRNAs that read codons beginning with adenine. Likely catalyzes the conversion of L-threonine, HCO(3)(-)/CO(2) and ATP to give threonylcarbamoyl-AMP (TC-AMP) as the acyladenylate intermediate, with the release of diphosphate. Required for normal translation, by ensuring translation fidelity at the level of codon recognition, appropriate translation initiation selection and maintenance of reading frame. Also involved in telomere replication. Binds to single-stranded telomeric (ssTG) DNA and positively regulates telomere length.</text>
</comment>
<keyword evidence="8 16" id="KW-0548">Nucleotidyltransferase</keyword>
<feature type="region of interest" description="Disordered" evidence="14">
    <location>
        <begin position="1"/>
        <end position="22"/>
    </location>
</feature>
<feature type="domain" description="YrdC-like" evidence="15">
    <location>
        <begin position="317"/>
        <end position="514"/>
    </location>
</feature>
<evidence type="ECO:0000256" key="3">
    <source>
        <dbReference type="ARBA" id="ARBA00012584"/>
    </source>
</evidence>
<evidence type="ECO:0000256" key="7">
    <source>
        <dbReference type="ARBA" id="ARBA00022694"/>
    </source>
</evidence>
<keyword evidence="9" id="KW-0547">Nucleotide-binding</keyword>
<keyword evidence="7" id="KW-0819">tRNA processing</keyword>
<dbReference type="Pfam" id="PF03481">
    <property type="entry name" value="Sua5_C"/>
    <property type="match status" value="1"/>
</dbReference>
<dbReference type="EC" id="2.7.7.87" evidence="3"/>
<evidence type="ECO:0000256" key="12">
    <source>
        <dbReference type="ARBA" id="ARBA00048366"/>
    </source>
</evidence>
<keyword evidence="6 16" id="KW-0808">Transferase</keyword>
<evidence type="ECO:0000256" key="8">
    <source>
        <dbReference type="ARBA" id="ARBA00022695"/>
    </source>
</evidence>
<keyword evidence="10" id="KW-0067">ATP-binding</keyword>
<evidence type="ECO:0000256" key="6">
    <source>
        <dbReference type="ARBA" id="ARBA00022679"/>
    </source>
</evidence>
<dbReference type="FunFam" id="3.90.870.10:FF:000008">
    <property type="entry name" value="Threonylcarbamoyl-AMP synthase"/>
    <property type="match status" value="1"/>
</dbReference>
<dbReference type="PANTHER" id="PTHR12722:SF0">
    <property type="entry name" value="PROTEIN FAM50A"/>
    <property type="match status" value="1"/>
</dbReference>
<feature type="region of interest" description="Disordered" evidence="14">
    <location>
        <begin position="52"/>
        <end position="123"/>
    </location>
</feature>
<evidence type="ECO:0000259" key="15">
    <source>
        <dbReference type="PROSITE" id="PS51163"/>
    </source>
</evidence>
<dbReference type="Gene3D" id="3.40.50.11030">
    <property type="entry name" value="Threonylcarbamoyl-AMP synthase, C-terminal domain"/>
    <property type="match status" value="1"/>
</dbReference>
<dbReference type="EMBL" id="CP119877">
    <property type="protein sequence ID" value="WFD33650.1"/>
    <property type="molecule type" value="Genomic_DNA"/>
</dbReference>
<dbReference type="GO" id="GO:0006325">
    <property type="term" value="P:chromatin organization"/>
    <property type="evidence" value="ECO:0007669"/>
    <property type="project" value="TreeGrafter"/>
</dbReference>
<organism evidence="16 17">
    <name type="scientific">Malassezia cuniculi</name>
    <dbReference type="NCBI Taxonomy" id="948313"/>
    <lineage>
        <taxon>Eukaryota</taxon>
        <taxon>Fungi</taxon>
        <taxon>Dikarya</taxon>
        <taxon>Basidiomycota</taxon>
        <taxon>Ustilaginomycotina</taxon>
        <taxon>Malasseziomycetes</taxon>
        <taxon>Malasseziales</taxon>
        <taxon>Malasseziaceae</taxon>
        <taxon>Malassezia</taxon>
    </lineage>
</organism>
<protein>
    <recommendedName>
        <fullName evidence="4">Threonylcarbamoyl-AMP synthase</fullName>
        <ecNumber evidence="3">2.7.7.87</ecNumber>
    </recommendedName>
    <alternativeName>
        <fullName evidence="11">L-threonylcarbamoyladenylate synthase</fullName>
    </alternativeName>
</protein>
<evidence type="ECO:0000256" key="4">
    <source>
        <dbReference type="ARBA" id="ARBA00015492"/>
    </source>
</evidence>
<dbReference type="InterPro" id="IPR048337">
    <property type="entry name" value="FAM50A/XAP5_C"/>
</dbReference>
<evidence type="ECO:0000256" key="2">
    <source>
        <dbReference type="ARBA" id="ARBA00007663"/>
    </source>
</evidence>
<proteinExistence type="inferred from homology"/>
<evidence type="ECO:0000256" key="13">
    <source>
        <dbReference type="ARBA" id="ARBA00056339"/>
    </source>
</evidence>
<dbReference type="Pfam" id="PF04921">
    <property type="entry name" value="XAP5"/>
    <property type="match status" value="1"/>
</dbReference>
<evidence type="ECO:0000313" key="17">
    <source>
        <dbReference type="Proteomes" id="UP001219933"/>
    </source>
</evidence>
<dbReference type="Pfam" id="PF01300">
    <property type="entry name" value="Sua5_yciO_yrdC"/>
    <property type="match status" value="1"/>
</dbReference>
<dbReference type="GO" id="GO:0061710">
    <property type="term" value="F:L-threonylcarbamoyladenylate synthase"/>
    <property type="evidence" value="ECO:0007669"/>
    <property type="project" value="UniProtKB-EC"/>
</dbReference>
<comment type="catalytic activity">
    <reaction evidence="12">
        <text>L-threonine + hydrogencarbonate + ATP = L-threonylcarbamoyladenylate + diphosphate + H2O</text>
        <dbReference type="Rhea" id="RHEA:36407"/>
        <dbReference type="ChEBI" id="CHEBI:15377"/>
        <dbReference type="ChEBI" id="CHEBI:17544"/>
        <dbReference type="ChEBI" id="CHEBI:30616"/>
        <dbReference type="ChEBI" id="CHEBI:33019"/>
        <dbReference type="ChEBI" id="CHEBI:57926"/>
        <dbReference type="ChEBI" id="CHEBI:73682"/>
        <dbReference type="EC" id="2.7.7.87"/>
    </reaction>
</comment>
<evidence type="ECO:0000256" key="14">
    <source>
        <dbReference type="SAM" id="MobiDB-lite"/>
    </source>
</evidence>
<dbReference type="GO" id="GO:0002949">
    <property type="term" value="P:tRNA threonylcarbamoyladenosine modification"/>
    <property type="evidence" value="ECO:0007669"/>
    <property type="project" value="UniProtKB-ARBA"/>
</dbReference>
<feature type="compositionally biased region" description="Basic and acidic residues" evidence="14">
    <location>
        <begin position="52"/>
        <end position="71"/>
    </location>
</feature>
<dbReference type="GO" id="GO:0005737">
    <property type="term" value="C:cytoplasm"/>
    <property type="evidence" value="ECO:0007669"/>
    <property type="project" value="UniProtKB-SubCell"/>
</dbReference>
<evidence type="ECO:0000256" key="1">
    <source>
        <dbReference type="ARBA" id="ARBA00004496"/>
    </source>
</evidence>
<evidence type="ECO:0000256" key="10">
    <source>
        <dbReference type="ARBA" id="ARBA00022840"/>
    </source>
</evidence>
<comment type="similarity">
    <text evidence="2">Belongs to the SUA5 family.</text>
</comment>
<dbReference type="InterPro" id="IPR017945">
    <property type="entry name" value="DHBP_synth_RibB-like_a/b_dom"/>
</dbReference>
<keyword evidence="17" id="KW-1185">Reference proteome</keyword>
<dbReference type="InterPro" id="IPR007005">
    <property type="entry name" value="XAP5"/>
</dbReference>
<name>A0AAF0ERA8_9BASI</name>
<evidence type="ECO:0000256" key="9">
    <source>
        <dbReference type="ARBA" id="ARBA00022741"/>
    </source>
</evidence>
<dbReference type="PANTHER" id="PTHR12722">
    <property type="entry name" value="XAP-5 PROTEIN-RELATED"/>
    <property type="match status" value="1"/>
</dbReference>
<dbReference type="NCBIfam" id="TIGR00057">
    <property type="entry name" value="L-threonylcarbamoyladenylate synthase"/>
    <property type="match status" value="1"/>
</dbReference>
<comment type="subcellular location">
    <subcellularLocation>
        <location evidence="1">Cytoplasm</location>
    </subcellularLocation>
</comment>
<dbReference type="Proteomes" id="UP001219933">
    <property type="component" value="Chromosome 1"/>
</dbReference>
<accession>A0AAF0ERA8</accession>
<dbReference type="InterPro" id="IPR005145">
    <property type="entry name" value="Sua5_C"/>
</dbReference>
<evidence type="ECO:0000313" key="16">
    <source>
        <dbReference type="EMBL" id="WFD33650.1"/>
    </source>
</evidence>
<dbReference type="InterPro" id="IPR038385">
    <property type="entry name" value="Sua5/YwlC_C"/>
</dbReference>
<dbReference type="InterPro" id="IPR006070">
    <property type="entry name" value="Sua5-like_dom"/>
</dbReference>
<dbReference type="AlphaFoldDB" id="A0AAF0ERA8"/>
<dbReference type="SUPFAM" id="SSF55821">
    <property type="entry name" value="YrdC/RibB"/>
    <property type="match status" value="1"/>
</dbReference>
<dbReference type="GO" id="GO:0005634">
    <property type="term" value="C:nucleus"/>
    <property type="evidence" value="ECO:0007669"/>
    <property type="project" value="InterPro"/>
</dbReference>
<evidence type="ECO:0000256" key="11">
    <source>
        <dbReference type="ARBA" id="ARBA00029774"/>
    </source>
</evidence>
<evidence type="ECO:0000256" key="5">
    <source>
        <dbReference type="ARBA" id="ARBA00022490"/>
    </source>
</evidence>
<dbReference type="Gene3D" id="3.90.870.10">
    <property type="entry name" value="DHBP synthase"/>
    <property type="match status" value="1"/>
</dbReference>